<name>A0A2P5ARL4_PARAD</name>
<reference evidence="2" key="1">
    <citation type="submission" date="2016-06" db="EMBL/GenBank/DDBJ databases">
        <title>Parallel loss of symbiosis genes in relatives of nitrogen-fixing non-legume Parasponia.</title>
        <authorList>
            <person name="Van Velzen R."/>
            <person name="Holmer R."/>
            <person name="Bu F."/>
            <person name="Rutten L."/>
            <person name="Van Zeijl A."/>
            <person name="Liu W."/>
            <person name="Santuari L."/>
            <person name="Cao Q."/>
            <person name="Sharma T."/>
            <person name="Shen D."/>
            <person name="Roswanjaya Y."/>
            <person name="Wardhani T."/>
            <person name="Kalhor M.S."/>
            <person name="Jansen J."/>
            <person name="Van den Hoogen J."/>
            <person name="Gungor B."/>
            <person name="Hartog M."/>
            <person name="Hontelez J."/>
            <person name="Verver J."/>
            <person name="Yang W.-C."/>
            <person name="Schijlen E."/>
            <person name="Repin R."/>
            <person name="Schilthuizen M."/>
            <person name="Schranz E."/>
            <person name="Heidstra R."/>
            <person name="Miyata K."/>
            <person name="Fedorova E."/>
            <person name="Kohlen W."/>
            <person name="Bisseling T."/>
            <person name="Smit S."/>
            <person name="Geurts R."/>
        </authorList>
    </citation>
    <scope>NUCLEOTIDE SEQUENCE [LARGE SCALE GENOMIC DNA]</scope>
    <source>
        <strain evidence="2">cv. WU1-14</strain>
    </source>
</reference>
<dbReference type="Proteomes" id="UP000237105">
    <property type="component" value="Unassembled WGS sequence"/>
</dbReference>
<sequence length="76" mass="8515">MVQIGEGRDLAVAGSEKKKGVRALGYVRREWTRSGALYIGPLARHHIGTEKRVSQHLLGTVNIEYNDVVWTLLKSK</sequence>
<organism evidence="1 2">
    <name type="scientific">Parasponia andersonii</name>
    <name type="common">Sponia andersonii</name>
    <dbReference type="NCBI Taxonomy" id="3476"/>
    <lineage>
        <taxon>Eukaryota</taxon>
        <taxon>Viridiplantae</taxon>
        <taxon>Streptophyta</taxon>
        <taxon>Embryophyta</taxon>
        <taxon>Tracheophyta</taxon>
        <taxon>Spermatophyta</taxon>
        <taxon>Magnoliopsida</taxon>
        <taxon>eudicotyledons</taxon>
        <taxon>Gunneridae</taxon>
        <taxon>Pentapetalae</taxon>
        <taxon>rosids</taxon>
        <taxon>fabids</taxon>
        <taxon>Rosales</taxon>
        <taxon>Cannabaceae</taxon>
        <taxon>Parasponia</taxon>
    </lineage>
</organism>
<protein>
    <submittedName>
        <fullName evidence="1">Uncharacterized protein</fullName>
    </submittedName>
</protein>
<dbReference type="AlphaFoldDB" id="A0A2P5ARL4"/>
<gene>
    <name evidence="1" type="ORF">PanWU01x14_307090</name>
</gene>
<proteinExistence type="predicted"/>
<accession>A0A2P5ARL4</accession>
<dbReference type="EMBL" id="JXTB01000473">
    <property type="protein sequence ID" value="PON39198.1"/>
    <property type="molecule type" value="Genomic_DNA"/>
</dbReference>
<comment type="caution">
    <text evidence="1">The sequence shown here is derived from an EMBL/GenBank/DDBJ whole genome shotgun (WGS) entry which is preliminary data.</text>
</comment>
<keyword evidence="2" id="KW-1185">Reference proteome</keyword>
<evidence type="ECO:0000313" key="2">
    <source>
        <dbReference type="Proteomes" id="UP000237105"/>
    </source>
</evidence>
<feature type="non-terminal residue" evidence="1">
    <location>
        <position position="76"/>
    </location>
</feature>
<evidence type="ECO:0000313" key="1">
    <source>
        <dbReference type="EMBL" id="PON39198.1"/>
    </source>
</evidence>